<dbReference type="PANTHER" id="PTHR14445">
    <property type="entry name" value="GRB10 INTERACTING GYF PROTEIN"/>
    <property type="match status" value="1"/>
</dbReference>
<dbReference type="InParanoid" id="A0A4W6ECS6"/>
<dbReference type="InterPro" id="IPR003169">
    <property type="entry name" value="GYF"/>
</dbReference>
<keyword evidence="5" id="KW-1185">Reference proteome</keyword>
<feature type="domain" description="GYF" evidence="3">
    <location>
        <begin position="459"/>
        <end position="507"/>
    </location>
</feature>
<dbReference type="InterPro" id="IPR051640">
    <property type="entry name" value="GRB10-interact_GYF"/>
</dbReference>
<dbReference type="GO" id="GO:0005829">
    <property type="term" value="C:cytosol"/>
    <property type="evidence" value="ECO:0007669"/>
    <property type="project" value="TreeGrafter"/>
</dbReference>
<dbReference type="GO" id="GO:0048009">
    <property type="term" value="P:insulin-like growth factor receptor signaling pathway"/>
    <property type="evidence" value="ECO:0007669"/>
    <property type="project" value="TreeGrafter"/>
</dbReference>
<organism evidence="4 5">
    <name type="scientific">Lates calcarifer</name>
    <name type="common">Barramundi</name>
    <name type="synonym">Holocentrus calcarifer</name>
    <dbReference type="NCBI Taxonomy" id="8187"/>
    <lineage>
        <taxon>Eukaryota</taxon>
        <taxon>Metazoa</taxon>
        <taxon>Chordata</taxon>
        <taxon>Craniata</taxon>
        <taxon>Vertebrata</taxon>
        <taxon>Euteleostomi</taxon>
        <taxon>Actinopterygii</taxon>
        <taxon>Neopterygii</taxon>
        <taxon>Teleostei</taxon>
        <taxon>Neoteleostei</taxon>
        <taxon>Acanthomorphata</taxon>
        <taxon>Carangaria</taxon>
        <taxon>Carangaria incertae sedis</taxon>
        <taxon>Centropomidae</taxon>
        <taxon>Lates</taxon>
    </lineage>
</organism>
<feature type="region of interest" description="Disordered" evidence="2">
    <location>
        <begin position="193"/>
        <end position="328"/>
    </location>
</feature>
<dbReference type="GeneTree" id="ENSGT00940000159845"/>
<dbReference type="Gene3D" id="3.30.1490.40">
    <property type="match status" value="1"/>
</dbReference>
<evidence type="ECO:0000313" key="5">
    <source>
        <dbReference type="Proteomes" id="UP000314980"/>
    </source>
</evidence>
<feature type="compositionally biased region" description="Basic and acidic residues" evidence="2">
    <location>
        <begin position="625"/>
        <end position="666"/>
    </location>
</feature>
<feature type="region of interest" description="Disordered" evidence="2">
    <location>
        <begin position="582"/>
        <end position="677"/>
    </location>
</feature>
<sequence length="855" mass="95940">MLLDIFLQFRLKQFYYSYTKAHSIFSLLCANRGIYTKLFIRTALFSHRLRALSSGGSVTSPPPSPAMPKYKLAEYRYGREEMLALYIKDNKVPEDMQDKEFAAILQDEPMQPLALVPLTEEEQRNFSMSVNSVAVLRLMGKGVGGAAPAGVVRGRGATRGGRGRGRGEGGFYQRSIEDVEVGFGRSVREIHRSQSWDDRGERRFEKPLRREVGRPGFEEAGGPGGPGRKEYTRADSDNWRTLREEQEEDEGEPGSNWRLAGPRRDDGGPRSAGWRDHSGPGESRRRKFDFDFRDSEGHGGGRRRAGSEGLEDDRDGLPEWCTDEEDSEMGTFDSSGAFMPMKVLILKIGPIVLLMFVLAVVFASDVAPVGGSKAQLSPSAATSSSLPPPPPSSAAPLLPPSGGDTEDDEGMKHLQQEAEKMVASLQDTSLEEECFTQALQQQQESRNTAAALPLSHEAAMKWFYKDPQGEIQGPFTTVEMCEWFQAGYFTMTLLVKRGCDEGFQPLGDVIKMWGRVPFAPGPSPPPLLGNLDQERLKKQQELAAAALYQQLQQQQLFQLINRWVYGGEQGIMPSMNRSMSVPDTGSMWDMHTSASQPSGGEASLWDITMNPSTQGPTLEQLQKLQQERRDAELRAKREEEEQRKRREEKRRQQEEQKRREEEELFRRKMASPPGVNRCCTLSTPLPTTPPPLWMVGSAFMYLAVARVMQVHPQLNQSCSITKDLNCVCLYLVATIVAYLKEVESPYAVLDFIRSYLGDTVEAKEFAKQFLERRAKQKANQQRQQQQVGLSMNPSTLQSMFQANHMGKAGLYDNQGGKMKKKQPMMLHSDPSILGYSFHNTGECLSLNEMEMVEDY</sequence>
<gene>
    <name evidence="4" type="primary">GIGYF1</name>
</gene>
<feature type="region of interest" description="Disordered" evidence="2">
    <location>
        <begin position="371"/>
        <end position="410"/>
    </location>
</feature>
<reference evidence="4" key="3">
    <citation type="submission" date="2025-09" db="UniProtKB">
        <authorList>
            <consortium name="Ensembl"/>
        </authorList>
    </citation>
    <scope>IDENTIFICATION</scope>
</reference>
<dbReference type="SMART" id="SM00444">
    <property type="entry name" value="GYF"/>
    <property type="match status" value="1"/>
</dbReference>
<comment type="similarity">
    <text evidence="1">Belongs to the GIGYF family.</text>
</comment>
<dbReference type="Proteomes" id="UP000314980">
    <property type="component" value="Unassembled WGS sequence"/>
</dbReference>
<dbReference type="Ensembl" id="ENSLCAT00010035837.1">
    <property type="protein sequence ID" value="ENSLCAP00010035019.1"/>
    <property type="gene ID" value="ENSLCAG00010016420.1"/>
</dbReference>
<evidence type="ECO:0000313" key="4">
    <source>
        <dbReference type="Ensembl" id="ENSLCAP00010035019.1"/>
    </source>
</evidence>
<dbReference type="STRING" id="8187.ENSLCAP00010035019"/>
<protein>
    <submittedName>
        <fullName evidence="4">GRB10 interacting GYF protein 1</fullName>
    </submittedName>
</protein>
<dbReference type="CDD" id="cd00072">
    <property type="entry name" value="GYF"/>
    <property type="match status" value="1"/>
</dbReference>
<feature type="compositionally biased region" description="Pro residues" evidence="2">
    <location>
        <begin position="386"/>
        <end position="399"/>
    </location>
</feature>
<reference evidence="5" key="1">
    <citation type="submission" date="2015-09" db="EMBL/GenBank/DDBJ databases">
        <authorList>
            <person name="Sai Rama Sridatta P."/>
        </authorList>
    </citation>
    <scope>NUCLEOTIDE SEQUENCE [LARGE SCALE GENOMIC DNA]</scope>
</reference>
<dbReference type="PROSITE" id="PS50829">
    <property type="entry name" value="GYF"/>
    <property type="match status" value="1"/>
</dbReference>
<evidence type="ECO:0000256" key="2">
    <source>
        <dbReference type="SAM" id="MobiDB-lite"/>
    </source>
</evidence>
<dbReference type="SUPFAM" id="SSF55277">
    <property type="entry name" value="GYF domain"/>
    <property type="match status" value="1"/>
</dbReference>
<feature type="compositionally biased region" description="Basic and acidic residues" evidence="2">
    <location>
        <begin position="262"/>
        <end position="299"/>
    </location>
</feature>
<dbReference type="AlphaFoldDB" id="A0A4W6ECS6"/>
<accession>A0A4W6ECS6</accession>
<feature type="compositionally biased region" description="Basic and acidic residues" evidence="2">
    <location>
        <begin position="193"/>
        <end position="217"/>
    </location>
</feature>
<feature type="compositionally biased region" description="Low complexity" evidence="2">
    <location>
        <begin position="376"/>
        <end position="385"/>
    </location>
</feature>
<dbReference type="InterPro" id="IPR035445">
    <property type="entry name" value="GYF-like_dom_sf"/>
</dbReference>
<dbReference type="Pfam" id="PF02213">
    <property type="entry name" value="GYF"/>
    <property type="match status" value="1"/>
</dbReference>
<dbReference type="PANTHER" id="PTHR14445:SF37">
    <property type="entry name" value="GRB10-INTERACTING GYF PROTEIN 1"/>
    <property type="match status" value="1"/>
</dbReference>
<feature type="compositionally biased region" description="Basic and acidic residues" evidence="2">
    <location>
        <begin position="227"/>
        <end position="244"/>
    </location>
</feature>
<evidence type="ECO:0000256" key="1">
    <source>
        <dbReference type="ARBA" id="ARBA00038015"/>
    </source>
</evidence>
<evidence type="ECO:0000259" key="3">
    <source>
        <dbReference type="PROSITE" id="PS50829"/>
    </source>
</evidence>
<name>A0A4W6ECS6_LATCA</name>
<reference evidence="4" key="2">
    <citation type="submission" date="2025-08" db="UniProtKB">
        <authorList>
            <consortium name="Ensembl"/>
        </authorList>
    </citation>
    <scope>IDENTIFICATION</scope>
</reference>
<proteinExistence type="inferred from homology"/>